<feature type="transmembrane region" description="Helical" evidence="8">
    <location>
        <begin position="206"/>
        <end position="228"/>
    </location>
</feature>
<evidence type="ECO:0000313" key="9">
    <source>
        <dbReference type="EMBL" id="CAE7193612.1"/>
    </source>
</evidence>
<comment type="subcellular location">
    <subcellularLocation>
        <location evidence="1">Membrane</location>
        <topology evidence="1">Multi-pass membrane protein</topology>
    </subcellularLocation>
</comment>
<keyword evidence="5 8" id="KW-1133">Transmembrane helix</keyword>
<feature type="transmembrane region" description="Helical" evidence="8">
    <location>
        <begin position="279"/>
        <end position="303"/>
    </location>
</feature>
<evidence type="ECO:0000256" key="3">
    <source>
        <dbReference type="ARBA" id="ARBA00022448"/>
    </source>
</evidence>
<feature type="transmembrane region" description="Helical" evidence="8">
    <location>
        <begin position="119"/>
        <end position="142"/>
    </location>
</feature>
<keyword evidence="6 8" id="KW-0472">Membrane</keyword>
<organism evidence="9 10">
    <name type="scientific">Symbiodinium pilosum</name>
    <name type="common">Dinoflagellate</name>
    <dbReference type="NCBI Taxonomy" id="2952"/>
    <lineage>
        <taxon>Eukaryota</taxon>
        <taxon>Sar</taxon>
        <taxon>Alveolata</taxon>
        <taxon>Dinophyceae</taxon>
        <taxon>Suessiales</taxon>
        <taxon>Symbiodiniaceae</taxon>
        <taxon>Symbiodinium</taxon>
    </lineage>
</organism>
<feature type="transmembrane region" description="Helical" evidence="8">
    <location>
        <begin position="324"/>
        <end position="344"/>
    </location>
</feature>
<sequence length="586" mass="64063">MRVSIKSEGDGSADSDSQTDLEHTASTATTLKKAASNTFSHCTTAFFASSSDDSMFGDDDSQVSAMELSSGASDAEAVSIWTWKTCGLPISGFFLAFVNAIASGVVYGFFLGYMGLDSYIISSIGALMKLPEVLLLPLGVLNDCLPIFGYSRKPYLALGWLICGSALLVMSLKTLPAPYYCQFPDGTYDWMSPPCNPDIHSQRNWYVFPLFLLIAGAQVGSVAGEGLLLEYSRQEPIERRGQIKAQMTMVTTAGALASSVVIGFLMNSKAYLGTFDWGLSFSGLMTVCLVMVIFVIPISWLCVHEDRKTTRPSSREHMKSSWKLVKKKALSSVLCFAFVVQFFVASSTTAAPLVRSQWAGVKVLQQQIFGMGGMFVMMVVTWIYKEYFLQMSWRKAILLSILAVTISDCVPTFLTIFGVVRDQYFYLGEDVAGSIPKAALALVSNLMIIELAETGREGLCYGLVGTLQHASLPLSTVVSNQVYGLFTPSLSKLDNYVADTSQFRAIVAWSYGLTYVTSLLSLLALPLIPRQKAEAHRRKIEWSSNSAMAFLVLFIPAMALLYGITVLVLTTQPRTACWRWIGGPGC</sequence>
<comment type="caution">
    <text evidence="9">The sequence shown here is derived from an EMBL/GenBank/DDBJ whole genome shotgun (WGS) entry which is preliminary data.</text>
</comment>
<feature type="transmembrane region" description="Helical" evidence="8">
    <location>
        <begin position="396"/>
        <end position="420"/>
    </location>
</feature>
<dbReference type="InterPro" id="IPR036259">
    <property type="entry name" value="MFS_trans_sf"/>
</dbReference>
<dbReference type="Gene3D" id="1.20.1250.20">
    <property type="entry name" value="MFS general substrate transporter like domains"/>
    <property type="match status" value="1"/>
</dbReference>
<dbReference type="EMBL" id="CAJNIZ010001547">
    <property type="protein sequence ID" value="CAE7193612.1"/>
    <property type="molecule type" value="Genomic_DNA"/>
</dbReference>
<feature type="transmembrane region" description="Helical" evidence="8">
    <location>
        <begin position="154"/>
        <end position="172"/>
    </location>
</feature>
<dbReference type="PANTHER" id="PTHR31585:SF5">
    <property type="entry name" value="RNA-BINDING S4 DOMAIN-CONTAINING PROTEIN"/>
    <property type="match status" value="1"/>
</dbReference>
<evidence type="ECO:0000256" key="7">
    <source>
        <dbReference type="SAM" id="MobiDB-lite"/>
    </source>
</evidence>
<dbReference type="Pfam" id="PF03092">
    <property type="entry name" value="BT1"/>
    <property type="match status" value="2"/>
</dbReference>
<comment type="similarity">
    <text evidence="2">Belongs to the major facilitator superfamily. Folate-biopterin transporter (TC 2.A.71) family.</text>
</comment>
<feature type="transmembrane region" description="Helical" evidence="8">
    <location>
        <begin position="93"/>
        <end position="113"/>
    </location>
</feature>
<gene>
    <name evidence="9" type="primary">PTGES2</name>
    <name evidence="9" type="ORF">SPIL2461_LOCUS1575</name>
</gene>
<evidence type="ECO:0000256" key="5">
    <source>
        <dbReference type="ARBA" id="ARBA00022989"/>
    </source>
</evidence>
<feature type="region of interest" description="Disordered" evidence="7">
    <location>
        <begin position="1"/>
        <end position="20"/>
    </location>
</feature>
<dbReference type="GO" id="GO:0016020">
    <property type="term" value="C:membrane"/>
    <property type="evidence" value="ECO:0007669"/>
    <property type="project" value="UniProtKB-SubCell"/>
</dbReference>
<feature type="transmembrane region" description="Helical" evidence="8">
    <location>
        <begin position="506"/>
        <end position="528"/>
    </location>
</feature>
<dbReference type="SUPFAM" id="SSF103473">
    <property type="entry name" value="MFS general substrate transporter"/>
    <property type="match status" value="1"/>
</dbReference>
<dbReference type="Proteomes" id="UP000649617">
    <property type="component" value="Unassembled WGS sequence"/>
</dbReference>
<feature type="transmembrane region" description="Helical" evidence="8">
    <location>
        <begin position="549"/>
        <end position="569"/>
    </location>
</feature>
<evidence type="ECO:0000313" key="10">
    <source>
        <dbReference type="Proteomes" id="UP000649617"/>
    </source>
</evidence>
<dbReference type="InterPro" id="IPR039309">
    <property type="entry name" value="BT1"/>
</dbReference>
<evidence type="ECO:0000256" key="1">
    <source>
        <dbReference type="ARBA" id="ARBA00004141"/>
    </source>
</evidence>
<evidence type="ECO:0000256" key="2">
    <source>
        <dbReference type="ARBA" id="ARBA00007015"/>
    </source>
</evidence>
<protein>
    <submittedName>
        <fullName evidence="9">PTGES2 protein</fullName>
    </submittedName>
</protein>
<dbReference type="OrthoDB" id="754047at2759"/>
<reference evidence="9" key="1">
    <citation type="submission" date="2021-02" db="EMBL/GenBank/DDBJ databases">
        <authorList>
            <person name="Dougan E. K."/>
            <person name="Rhodes N."/>
            <person name="Thang M."/>
            <person name="Chan C."/>
        </authorList>
    </citation>
    <scope>NUCLEOTIDE SEQUENCE</scope>
</reference>
<proteinExistence type="inferred from homology"/>
<evidence type="ECO:0000256" key="4">
    <source>
        <dbReference type="ARBA" id="ARBA00022692"/>
    </source>
</evidence>
<feature type="transmembrane region" description="Helical" evidence="8">
    <location>
        <begin position="249"/>
        <end position="267"/>
    </location>
</feature>
<evidence type="ECO:0000256" key="6">
    <source>
        <dbReference type="ARBA" id="ARBA00023136"/>
    </source>
</evidence>
<feature type="transmembrane region" description="Helical" evidence="8">
    <location>
        <begin position="364"/>
        <end position="384"/>
    </location>
</feature>
<dbReference type="AlphaFoldDB" id="A0A812IYP1"/>
<keyword evidence="4 8" id="KW-0812">Transmembrane</keyword>
<keyword evidence="10" id="KW-1185">Reference proteome</keyword>
<name>A0A812IYP1_SYMPI</name>
<accession>A0A812IYP1</accession>
<dbReference type="PANTHER" id="PTHR31585">
    <property type="entry name" value="FOLATE-BIOPTERIN TRANSPORTER 1, CHLOROPLASTIC"/>
    <property type="match status" value="1"/>
</dbReference>
<evidence type="ECO:0000256" key="8">
    <source>
        <dbReference type="SAM" id="Phobius"/>
    </source>
</evidence>
<keyword evidence="3" id="KW-0813">Transport</keyword>